<dbReference type="GO" id="GO:0016787">
    <property type="term" value="F:hydrolase activity"/>
    <property type="evidence" value="ECO:0007669"/>
    <property type="project" value="UniProtKB-KW"/>
</dbReference>
<keyword evidence="4" id="KW-0813">Transport</keyword>
<feature type="domain" description="AIG1-type G" evidence="19">
    <location>
        <begin position="31"/>
        <end position="241"/>
    </location>
</feature>
<comment type="cofactor">
    <cofactor evidence="1">
        <name>Mg(2+)</name>
        <dbReference type="ChEBI" id="CHEBI:18420"/>
    </cofactor>
</comment>
<evidence type="ECO:0000256" key="7">
    <source>
        <dbReference type="ARBA" id="ARBA00022692"/>
    </source>
</evidence>
<keyword evidence="16" id="KW-0472">Membrane</keyword>
<evidence type="ECO:0000313" key="21">
    <source>
        <dbReference type="Proteomes" id="UP000215902"/>
    </source>
</evidence>
<dbReference type="PANTHER" id="PTHR10903:SF135">
    <property type="entry name" value="TRANSLOCASE OF CHLOROPLAST 120, CHLOROPLASTIC-RELATED"/>
    <property type="match status" value="1"/>
</dbReference>
<dbReference type="STRING" id="282301.A0A267DP71"/>
<evidence type="ECO:0000256" key="15">
    <source>
        <dbReference type="ARBA" id="ARBA00023134"/>
    </source>
</evidence>
<comment type="subcellular location">
    <subcellularLocation>
        <location evidence="2">Membrane</location>
        <topology evidence="2">Single-pass membrane protein</topology>
    </subcellularLocation>
    <subcellularLocation>
        <location evidence="17">Plastid</location>
        <location evidence="17">Chloroplast outer membrane</location>
    </subcellularLocation>
</comment>
<evidence type="ECO:0000256" key="4">
    <source>
        <dbReference type="ARBA" id="ARBA00022448"/>
    </source>
</evidence>
<dbReference type="OrthoDB" id="10061751at2759"/>
<keyword evidence="5" id="KW-0150">Chloroplast</keyword>
<dbReference type="GO" id="GO:0016020">
    <property type="term" value="C:membrane"/>
    <property type="evidence" value="ECO:0007669"/>
    <property type="project" value="UniProtKB-SubCell"/>
</dbReference>
<dbReference type="GO" id="GO:0046872">
    <property type="term" value="F:metal ion binding"/>
    <property type="evidence" value="ECO:0007669"/>
    <property type="project" value="UniProtKB-KW"/>
</dbReference>
<gene>
    <name evidence="20" type="ORF">BOX15_Mlig012322g2</name>
</gene>
<dbReference type="AlphaFoldDB" id="A0A267DP71"/>
<evidence type="ECO:0000256" key="16">
    <source>
        <dbReference type="ARBA" id="ARBA00023136"/>
    </source>
</evidence>
<evidence type="ECO:0000256" key="13">
    <source>
        <dbReference type="ARBA" id="ARBA00022927"/>
    </source>
</evidence>
<feature type="region of interest" description="Disordered" evidence="18">
    <location>
        <begin position="236"/>
        <end position="264"/>
    </location>
</feature>
<evidence type="ECO:0000256" key="9">
    <source>
        <dbReference type="ARBA" id="ARBA00022741"/>
    </source>
</evidence>
<comment type="similarity">
    <text evidence="3">Belongs to the TRAFAC class TrmE-Era-EngA-EngB-Septin-like GTPase superfamily. AIG1/Toc34/Toc159-like paraseptin GTPase family. IAN subfamily.</text>
</comment>
<evidence type="ECO:0000256" key="2">
    <source>
        <dbReference type="ARBA" id="ARBA00004167"/>
    </source>
</evidence>
<evidence type="ECO:0000256" key="1">
    <source>
        <dbReference type="ARBA" id="ARBA00001946"/>
    </source>
</evidence>
<evidence type="ECO:0000256" key="5">
    <source>
        <dbReference type="ARBA" id="ARBA00022528"/>
    </source>
</evidence>
<evidence type="ECO:0000256" key="3">
    <source>
        <dbReference type="ARBA" id="ARBA00008535"/>
    </source>
</evidence>
<evidence type="ECO:0000256" key="10">
    <source>
        <dbReference type="ARBA" id="ARBA00022801"/>
    </source>
</evidence>
<evidence type="ECO:0000256" key="14">
    <source>
        <dbReference type="ARBA" id="ARBA00022989"/>
    </source>
</evidence>
<dbReference type="SUPFAM" id="SSF52540">
    <property type="entry name" value="P-loop containing nucleoside triphosphate hydrolases"/>
    <property type="match status" value="1"/>
</dbReference>
<evidence type="ECO:0000313" key="20">
    <source>
        <dbReference type="EMBL" id="PAA51098.1"/>
    </source>
</evidence>
<evidence type="ECO:0000259" key="19">
    <source>
        <dbReference type="PROSITE" id="PS51720"/>
    </source>
</evidence>
<dbReference type="EMBL" id="NIVC01003505">
    <property type="protein sequence ID" value="PAA51098.1"/>
    <property type="molecule type" value="Genomic_DNA"/>
</dbReference>
<dbReference type="GO" id="GO:0005525">
    <property type="term" value="F:GTP binding"/>
    <property type="evidence" value="ECO:0007669"/>
    <property type="project" value="UniProtKB-KW"/>
</dbReference>
<keyword evidence="11" id="KW-1002">Plastid outer membrane</keyword>
<evidence type="ECO:0000256" key="11">
    <source>
        <dbReference type="ARBA" id="ARBA00022805"/>
    </source>
</evidence>
<evidence type="ECO:0000256" key="6">
    <source>
        <dbReference type="ARBA" id="ARBA00022640"/>
    </source>
</evidence>
<evidence type="ECO:0000256" key="17">
    <source>
        <dbReference type="ARBA" id="ARBA00024013"/>
    </source>
</evidence>
<comment type="caution">
    <text evidence="20">The sequence shown here is derived from an EMBL/GenBank/DDBJ whole genome shotgun (WGS) entry which is preliminary data.</text>
</comment>
<evidence type="ECO:0000256" key="8">
    <source>
        <dbReference type="ARBA" id="ARBA00022723"/>
    </source>
</evidence>
<dbReference type="Proteomes" id="UP000215902">
    <property type="component" value="Unassembled WGS sequence"/>
</dbReference>
<keyword evidence="21" id="KW-1185">Reference proteome</keyword>
<dbReference type="Pfam" id="PF04548">
    <property type="entry name" value="AIG1"/>
    <property type="match status" value="1"/>
</dbReference>
<sequence>KFQEQKTTKPSLTYREDCTTAMSAEQPQDSSQMTTVVLMSKTGSGKSSLANTLMNEKSFIVGNGMRWQTKQCEAQMRTVRGRSLLVVDTPGTMDSKDVNMPQGELLRTLNKCPCGVDAFLVVARADVRFTNEECQAIRQTVDVFGPESCKRVIVVFSRGDHFDNDINEFKNKELKVAREEIPGFDKMMKDFGDRYVLMDNGKRCDTEVQERQVASLMGLIDEVSKLNPSKYLKKDLEKQTEERKRREEAEAQKQRDEAKKMDKMKAKVKLLEEQQQLLNAQCQQPQPGFVDIMSSIGQGAGAILASPVVGVAKLVDSAFG</sequence>
<name>A0A267DP71_9PLAT</name>
<dbReference type="InterPro" id="IPR006703">
    <property type="entry name" value="G_AIG1"/>
</dbReference>
<dbReference type="InterPro" id="IPR045058">
    <property type="entry name" value="GIMA/IAN/Toc"/>
</dbReference>
<dbReference type="PROSITE" id="PS51720">
    <property type="entry name" value="G_AIG1"/>
    <property type="match status" value="1"/>
</dbReference>
<evidence type="ECO:0000256" key="18">
    <source>
        <dbReference type="SAM" id="MobiDB-lite"/>
    </source>
</evidence>
<protein>
    <recommendedName>
        <fullName evidence="19">AIG1-type G domain-containing protein</fullName>
    </recommendedName>
</protein>
<keyword evidence="9" id="KW-0547">Nucleotide-binding</keyword>
<dbReference type="InterPro" id="IPR027417">
    <property type="entry name" value="P-loop_NTPase"/>
</dbReference>
<keyword evidence="7" id="KW-0812">Transmembrane</keyword>
<keyword evidence="15" id="KW-0342">GTP-binding</keyword>
<keyword evidence="14" id="KW-1133">Transmembrane helix</keyword>
<reference evidence="20 21" key="1">
    <citation type="submission" date="2017-06" db="EMBL/GenBank/DDBJ databases">
        <title>A platform for efficient transgenesis in Macrostomum lignano, a flatworm model organism for stem cell research.</title>
        <authorList>
            <person name="Berezikov E."/>
        </authorList>
    </citation>
    <scope>NUCLEOTIDE SEQUENCE [LARGE SCALE GENOMIC DNA]</scope>
    <source>
        <strain evidence="20">DV1</strain>
        <tissue evidence="20">Whole organism</tissue>
    </source>
</reference>
<organism evidence="20 21">
    <name type="scientific">Macrostomum lignano</name>
    <dbReference type="NCBI Taxonomy" id="282301"/>
    <lineage>
        <taxon>Eukaryota</taxon>
        <taxon>Metazoa</taxon>
        <taxon>Spiralia</taxon>
        <taxon>Lophotrochozoa</taxon>
        <taxon>Platyhelminthes</taxon>
        <taxon>Rhabditophora</taxon>
        <taxon>Macrostomorpha</taxon>
        <taxon>Macrostomida</taxon>
        <taxon>Macrostomidae</taxon>
        <taxon>Macrostomum</taxon>
    </lineage>
</organism>
<accession>A0A267DP71</accession>
<keyword evidence="13" id="KW-0653">Protein transport</keyword>
<dbReference type="Gene3D" id="3.40.50.300">
    <property type="entry name" value="P-loop containing nucleotide triphosphate hydrolases"/>
    <property type="match status" value="1"/>
</dbReference>
<keyword evidence="10" id="KW-0378">Hydrolase</keyword>
<keyword evidence="12" id="KW-0460">Magnesium</keyword>
<proteinExistence type="inferred from homology"/>
<keyword evidence="6" id="KW-0934">Plastid</keyword>
<keyword evidence="8" id="KW-0479">Metal-binding</keyword>
<dbReference type="GO" id="GO:0015031">
    <property type="term" value="P:protein transport"/>
    <property type="evidence" value="ECO:0007669"/>
    <property type="project" value="UniProtKB-KW"/>
</dbReference>
<evidence type="ECO:0000256" key="12">
    <source>
        <dbReference type="ARBA" id="ARBA00022842"/>
    </source>
</evidence>
<dbReference type="PANTHER" id="PTHR10903">
    <property type="entry name" value="GTPASE, IMAP FAMILY MEMBER-RELATED"/>
    <property type="match status" value="1"/>
</dbReference>
<feature type="non-terminal residue" evidence="20">
    <location>
        <position position="1"/>
    </location>
</feature>